<feature type="region of interest" description="Disordered" evidence="9">
    <location>
        <begin position="1"/>
        <end position="45"/>
    </location>
</feature>
<evidence type="ECO:0000256" key="5">
    <source>
        <dbReference type="ARBA" id="ARBA00022792"/>
    </source>
</evidence>
<dbReference type="FunCoup" id="A0A8P0PGT5">
    <property type="interactions" value="231"/>
</dbReference>
<accession>A0A8P0PGT5</accession>
<feature type="compositionally biased region" description="Basic residues" evidence="9">
    <location>
        <begin position="71"/>
        <end position="101"/>
    </location>
</feature>
<evidence type="ECO:0000256" key="6">
    <source>
        <dbReference type="ARBA" id="ARBA00022989"/>
    </source>
</evidence>
<dbReference type="AlphaFoldDB" id="A0A8P0PGT5"/>
<reference evidence="10 11" key="1">
    <citation type="journal article" date="2005" name="Nature">
        <title>Genome sequence, comparative analysis and haplotype structure of the domestic dog.</title>
        <authorList>
            <consortium name="Broad Sequencing Platform"/>
            <person name="Lindblad-Toh K."/>
            <person name="Wade C.M."/>
            <person name="Mikkelsen T.S."/>
            <person name="Karlsson E.K."/>
            <person name="Jaffe D.B."/>
            <person name="Kamal M."/>
            <person name="Clamp M."/>
            <person name="Chang J.L."/>
            <person name="Kulbokas E.J. III"/>
            <person name="Zody M.C."/>
            <person name="Mauceli E."/>
            <person name="Xie X."/>
            <person name="Breen M."/>
            <person name="Wayne R.K."/>
            <person name="Ostrander E.A."/>
            <person name="Ponting C.P."/>
            <person name="Galibert F."/>
            <person name="Smith D.R."/>
            <person name="DeJong P.J."/>
            <person name="Kirkness E."/>
            <person name="Alvarez P."/>
            <person name="Biagi T."/>
            <person name="Brockman W."/>
            <person name="Butler J."/>
            <person name="Chin C.W."/>
            <person name="Cook A."/>
            <person name="Cuff J."/>
            <person name="Daly M.J."/>
            <person name="DeCaprio D."/>
            <person name="Gnerre S."/>
            <person name="Grabherr M."/>
            <person name="Kellis M."/>
            <person name="Kleber M."/>
            <person name="Bardeleben C."/>
            <person name="Goodstadt L."/>
            <person name="Heger A."/>
            <person name="Hitte C."/>
            <person name="Kim L."/>
            <person name="Koepfli K.P."/>
            <person name="Parker H.G."/>
            <person name="Pollinger J.P."/>
            <person name="Searle S.M."/>
            <person name="Sutter N.B."/>
            <person name="Thomas R."/>
            <person name="Webber C."/>
            <person name="Baldwin J."/>
            <person name="Abebe A."/>
            <person name="Abouelleil A."/>
            <person name="Aftuck L."/>
            <person name="Ait-Zahra M."/>
            <person name="Aldredge T."/>
            <person name="Allen N."/>
            <person name="An P."/>
            <person name="Anderson S."/>
            <person name="Antoine C."/>
            <person name="Arachchi H."/>
            <person name="Aslam A."/>
            <person name="Ayotte L."/>
            <person name="Bachantsang P."/>
            <person name="Barry A."/>
            <person name="Bayul T."/>
            <person name="Benamara M."/>
            <person name="Berlin A."/>
            <person name="Bessette D."/>
            <person name="Blitshteyn B."/>
            <person name="Bloom T."/>
            <person name="Blye J."/>
            <person name="Boguslavskiy L."/>
            <person name="Bonnet C."/>
            <person name="Boukhgalter B."/>
            <person name="Brown A."/>
            <person name="Cahill P."/>
            <person name="Calixte N."/>
            <person name="Camarata J."/>
            <person name="Cheshatsang Y."/>
            <person name="Chu J."/>
            <person name="Citroen M."/>
            <person name="Collymore A."/>
            <person name="Cooke P."/>
            <person name="Dawoe T."/>
            <person name="Daza R."/>
            <person name="Decktor K."/>
            <person name="DeGray S."/>
            <person name="Dhargay N."/>
            <person name="Dooley K."/>
            <person name="Dooley K."/>
            <person name="Dorje P."/>
            <person name="Dorjee K."/>
            <person name="Dorris L."/>
            <person name="Duffey N."/>
            <person name="Dupes A."/>
            <person name="Egbiremolen O."/>
            <person name="Elong R."/>
            <person name="Falk J."/>
            <person name="Farina A."/>
            <person name="Faro S."/>
            <person name="Ferguson D."/>
            <person name="Ferreira P."/>
            <person name="Fisher S."/>
            <person name="FitzGerald M."/>
            <person name="Foley K."/>
            <person name="Foley C."/>
            <person name="Franke A."/>
            <person name="Friedrich D."/>
            <person name="Gage D."/>
            <person name="Garber M."/>
            <person name="Gearin G."/>
            <person name="Giannoukos G."/>
            <person name="Goode T."/>
            <person name="Goyette A."/>
            <person name="Graham J."/>
            <person name="Grandbois E."/>
            <person name="Gyaltsen K."/>
            <person name="Hafez N."/>
            <person name="Hagopian D."/>
            <person name="Hagos B."/>
            <person name="Hall J."/>
            <person name="Healy C."/>
            <person name="Hegarty R."/>
            <person name="Honan T."/>
            <person name="Horn A."/>
            <person name="Houde N."/>
            <person name="Hughes L."/>
            <person name="Hunnicutt L."/>
            <person name="Husby M."/>
            <person name="Jester B."/>
            <person name="Jones C."/>
            <person name="Kamat A."/>
            <person name="Kanga B."/>
            <person name="Kells C."/>
            <person name="Khazanovich D."/>
            <person name="Kieu A.C."/>
            <person name="Kisner P."/>
            <person name="Kumar M."/>
            <person name="Lance K."/>
            <person name="Landers T."/>
            <person name="Lara M."/>
            <person name="Lee W."/>
            <person name="Leger J.P."/>
            <person name="Lennon N."/>
            <person name="Leuper L."/>
            <person name="LeVine S."/>
            <person name="Liu J."/>
            <person name="Liu X."/>
            <person name="Lokyitsang Y."/>
            <person name="Lokyitsang T."/>
            <person name="Lui A."/>
            <person name="Macdonald J."/>
            <person name="Major J."/>
            <person name="Marabella R."/>
            <person name="Maru K."/>
            <person name="Matthews C."/>
            <person name="McDonough S."/>
            <person name="Mehta T."/>
            <person name="Meldrim J."/>
            <person name="Melnikov A."/>
            <person name="Meneus L."/>
            <person name="Mihalev A."/>
            <person name="Mihova T."/>
            <person name="Miller K."/>
            <person name="Mittelman R."/>
            <person name="Mlenga V."/>
            <person name="Mulrain L."/>
            <person name="Munson G."/>
            <person name="Navidi A."/>
            <person name="Naylor J."/>
            <person name="Nguyen T."/>
            <person name="Nguyen N."/>
            <person name="Nguyen C."/>
            <person name="Nguyen T."/>
            <person name="Nicol R."/>
            <person name="Norbu N."/>
            <person name="Norbu C."/>
            <person name="Novod N."/>
            <person name="Nyima T."/>
            <person name="Olandt P."/>
            <person name="O'Neill B."/>
            <person name="O'Neill K."/>
            <person name="Osman S."/>
            <person name="Oyono L."/>
            <person name="Patti C."/>
            <person name="Perrin D."/>
            <person name="Phunkhang P."/>
            <person name="Pierre F."/>
            <person name="Priest M."/>
            <person name="Rachupka A."/>
            <person name="Raghuraman S."/>
            <person name="Rameau R."/>
            <person name="Ray V."/>
            <person name="Raymond C."/>
            <person name="Rege F."/>
            <person name="Rise C."/>
            <person name="Rogers J."/>
            <person name="Rogov P."/>
            <person name="Sahalie J."/>
            <person name="Settipalli S."/>
            <person name="Sharpe T."/>
            <person name="Shea T."/>
            <person name="Sheehan M."/>
            <person name="Sherpa N."/>
            <person name="Shi J."/>
            <person name="Shih D."/>
            <person name="Sloan J."/>
            <person name="Smith C."/>
            <person name="Sparrow T."/>
            <person name="Stalker J."/>
            <person name="Stange-Thomann N."/>
            <person name="Stavropoulos S."/>
            <person name="Stone C."/>
            <person name="Stone S."/>
            <person name="Sykes S."/>
            <person name="Tchuinga P."/>
            <person name="Tenzing P."/>
            <person name="Tesfaye S."/>
            <person name="Thoulutsang D."/>
            <person name="Thoulutsang Y."/>
            <person name="Topham K."/>
            <person name="Topping I."/>
            <person name="Tsamla T."/>
            <person name="Vassiliev H."/>
            <person name="Venkataraman V."/>
            <person name="Vo A."/>
            <person name="Wangchuk T."/>
            <person name="Wangdi T."/>
            <person name="Weiand M."/>
            <person name="Wilkinson J."/>
            <person name="Wilson A."/>
            <person name="Yadav S."/>
            <person name="Yang S."/>
            <person name="Yang X."/>
            <person name="Young G."/>
            <person name="Yu Q."/>
            <person name="Zainoun J."/>
            <person name="Zembek L."/>
            <person name="Zimmer A."/>
            <person name="Lander E.S."/>
        </authorList>
    </citation>
    <scope>NUCLEOTIDE SEQUENCE [LARGE SCALE GENOMIC DNA]</scope>
    <source>
        <strain evidence="10">Boxer</strain>
    </source>
</reference>
<comment type="similarity">
    <text evidence="2">Belongs to the COX20 family.</text>
</comment>
<organism evidence="10 11">
    <name type="scientific">Canis lupus familiaris</name>
    <name type="common">Dog</name>
    <name type="synonym">Canis familiaris</name>
    <dbReference type="NCBI Taxonomy" id="9615"/>
    <lineage>
        <taxon>Eukaryota</taxon>
        <taxon>Metazoa</taxon>
        <taxon>Chordata</taxon>
        <taxon>Craniata</taxon>
        <taxon>Vertebrata</taxon>
        <taxon>Euteleostomi</taxon>
        <taxon>Mammalia</taxon>
        <taxon>Eutheria</taxon>
        <taxon>Laurasiatheria</taxon>
        <taxon>Carnivora</taxon>
        <taxon>Caniformia</taxon>
        <taxon>Canidae</taxon>
        <taxon>Canis</taxon>
    </lineage>
</organism>
<dbReference type="Proteomes" id="UP000002254">
    <property type="component" value="Chromosome 7"/>
</dbReference>
<evidence type="ECO:0000256" key="8">
    <source>
        <dbReference type="ARBA" id="ARBA00023136"/>
    </source>
</evidence>
<reference evidence="10" key="2">
    <citation type="submission" date="2025-08" db="UniProtKB">
        <authorList>
            <consortium name="Ensembl"/>
        </authorList>
    </citation>
    <scope>IDENTIFICATION</scope>
</reference>
<dbReference type="InterPro" id="IPR022533">
    <property type="entry name" value="Cox20"/>
</dbReference>
<keyword evidence="6" id="KW-1133">Transmembrane helix</keyword>
<dbReference type="PANTHER" id="PTHR31586">
    <property type="entry name" value="CYTOCHROME C OXIDASE PROTEIN 20"/>
    <property type="match status" value="1"/>
</dbReference>
<comment type="subcellular location">
    <subcellularLocation>
        <location evidence="1">Mitochondrion inner membrane</location>
    </subcellularLocation>
</comment>
<evidence type="ECO:0000256" key="4">
    <source>
        <dbReference type="ARBA" id="ARBA00022692"/>
    </source>
</evidence>
<evidence type="ECO:0000256" key="3">
    <source>
        <dbReference type="ARBA" id="ARBA00017689"/>
    </source>
</evidence>
<feature type="compositionally biased region" description="Basic and acidic residues" evidence="9">
    <location>
        <begin position="119"/>
        <end position="132"/>
    </location>
</feature>
<keyword evidence="5" id="KW-0999">Mitochondrion inner membrane</keyword>
<evidence type="ECO:0000256" key="7">
    <source>
        <dbReference type="ARBA" id="ARBA00023128"/>
    </source>
</evidence>
<name>A0A8P0PGT5_CANLF</name>
<evidence type="ECO:0000256" key="2">
    <source>
        <dbReference type="ARBA" id="ARBA00009575"/>
    </source>
</evidence>
<evidence type="ECO:0000256" key="1">
    <source>
        <dbReference type="ARBA" id="ARBA00004273"/>
    </source>
</evidence>
<dbReference type="PRINTS" id="PR02049">
    <property type="entry name" value="PROTEINF36A"/>
</dbReference>
<keyword evidence="8" id="KW-0472">Membrane</keyword>
<dbReference type="GO" id="GO:0005743">
    <property type="term" value="C:mitochondrial inner membrane"/>
    <property type="evidence" value="ECO:0007669"/>
    <property type="project" value="UniProtKB-SubCell"/>
</dbReference>
<gene>
    <name evidence="10" type="primary">COX20</name>
</gene>
<feature type="region of interest" description="Disordered" evidence="9">
    <location>
        <begin position="66"/>
        <end position="241"/>
    </location>
</feature>
<feature type="compositionally biased region" description="Gly residues" evidence="9">
    <location>
        <begin position="199"/>
        <end position="211"/>
    </location>
</feature>
<proteinExistence type="inferred from homology"/>
<evidence type="ECO:0000313" key="10">
    <source>
        <dbReference type="Ensembl" id="ENSCAFP00000067764.1"/>
    </source>
</evidence>
<keyword evidence="4" id="KW-0812">Transmembrane</keyword>
<feature type="compositionally biased region" description="Low complexity" evidence="9">
    <location>
        <begin position="1"/>
        <end position="21"/>
    </location>
</feature>
<keyword evidence="7" id="KW-0496">Mitochondrion</keyword>
<sequence length="307" mass="32433">VVRQRGAAGRALGAPRLPARGGAAGSTHSASWGRKDKGRAGDAGCERAQAAFRDGGPGLRAGWAVDPAAGHARRTKRRRRARCRRRCPAPRAHPTLRHAGARPRSTVRNGGRGGRRGLRREAARARGARADPPRILVQGRLSSRPPLSVPTPLGCGEPPGGKASPAGLNKGDGRQLRRRLGTATAETQKRSLKWRRARGGGGGAGGAGGASARGADGAGPQAPTGSHGRHAGARRAHQGEGRIRRSCDVGVGGFILVTLGCWFHCRYNYAKLRIQERIARDGIKNKILYESTHLDPERKPTTDKNSS</sequence>
<feature type="compositionally biased region" description="Basic residues" evidence="9">
    <location>
        <begin position="227"/>
        <end position="236"/>
    </location>
</feature>
<dbReference type="PANTHER" id="PTHR31586:SF1">
    <property type="entry name" value="CYTOCHROME C OXIDASE ASSEMBLY PROTEIN COX20, MITOCHONDRIAL"/>
    <property type="match status" value="1"/>
</dbReference>
<dbReference type="GO" id="GO:0033617">
    <property type="term" value="P:mitochondrial respiratory chain complex IV assembly"/>
    <property type="evidence" value="ECO:0007669"/>
    <property type="project" value="InterPro"/>
</dbReference>
<dbReference type="Ensembl" id="ENSCAFT00000105241.1">
    <property type="protein sequence ID" value="ENSCAFP00000067764.1"/>
    <property type="gene ID" value="ENSCAFG00000033885.3"/>
</dbReference>
<protein>
    <recommendedName>
        <fullName evidence="3">Cytochrome c oxidase assembly protein COX20, mitochondrial</fullName>
    </recommendedName>
</protein>
<evidence type="ECO:0000313" key="11">
    <source>
        <dbReference type="Proteomes" id="UP000002254"/>
    </source>
</evidence>
<evidence type="ECO:0000256" key="9">
    <source>
        <dbReference type="SAM" id="MobiDB-lite"/>
    </source>
</evidence>